<evidence type="ECO:0000313" key="1">
    <source>
        <dbReference type="Proteomes" id="UP000887580"/>
    </source>
</evidence>
<sequence length="774" mass="86162">MAVVFDRLFVFLSLFAVVYFLEAIGGSYMVSAVQSIERQFQIPSKLSGFISSASDISYIPTVVFISYFGGKGNRAKWIGAGCVLIALAHIMTATPNFIFPVKAPDLNLTQIEQQLNPSSNLLAENVTIQELFEFQPLKDRIPAKIREFVLQKFSGHSITERALEDVKLKYTNHTSSSPYTVDDELINEAMYHFDEMLKGTEDENDEKKVVKILKQFVENRTKDHKNDLKTIRRAAIAHFAFCGKLVNDLRNTVDQLKCNRDGGNFGPLLIIFCALLGLGIGRTMPWSLGIPLIDDNVKRKSMPVYFAGISFIRILGPITGFLIGSFCNKLYFTAPAPPPAGLTPSDPTWIGAWWLGFLMIGIANIVPSLALFFFPTGNKNSNKLTDSEVSTTKKRQSLKLFDRHIDENRNNNPSEDKTASDKFKTFAMSYKDVVKSKVYMGSVIGRVMDVLAFKGYMFFLPKFLENHFGLPQYKVQQYMAMFGVFGFACGTLCGGLITRKFKLNGRNAALFVFIISVANTAVFFSKSFLGCHSVVNGIGRDGVATNFNYTTSCNAECNCLSAKLFPVCDSAGNAFYSPCHAGCRHVSVQDLETQKLEFSNCDCATNGIVKKEFCHDDCKIMWKVFFGTIILGAFIAGTGVVPGMLILLRSVPPSTRSQSLGLQGFLVSLFGTLPSPVLWGALIDSACLVWDRSCSTRGACAIYDPYTLRMRMHIVYVCIRLVSCLTDLYVWYYAKDLNILEEEEDEKKTDLEKTEKDAAEVLEKDGAIPLQPLQ</sequence>
<protein>
    <submittedName>
        <fullName evidence="2">Solute carrier organic anion transporter family member</fullName>
    </submittedName>
</protein>
<name>A0AC35GK46_9BILA</name>
<organism evidence="1 2">
    <name type="scientific">Panagrolaimus sp. PS1159</name>
    <dbReference type="NCBI Taxonomy" id="55785"/>
    <lineage>
        <taxon>Eukaryota</taxon>
        <taxon>Metazoa</taxon>
        <taxon>Ecdysozoa</taxon>
        <taxon>Nematoda</taxon>
        <taxon>Chromadorea</taxon>
        <taxon>Rhabditida</taxon>
        <taxon>Tylenchina</taxon>
        <taxon>Panagrolaimomorpha</taxon>
        <taxon>Panagrolaimoidea</taxon>
        <taxon>Panagrolaimidae</taxon>
        <taxon>Panagrolaimus</taxon>
    </lineage>
</organism>
<reference evidence="2" key="1">
    <citation type="submission" date="2022-11" db="UniProtKB">
        <authorList>
            <consortium name="WormBaseParasite"/>
        </authorList>
    </citation>
    <scope>IDENTIFICATION</scope>
</reference>
<evidence type="ECO:0000313" key="2">
    <source>
        <dbReference type="WBParaSite" id="PS1159_v2.g6167.t1"/>
    </source>
</evidence>
<dbReference type="Proteomes" id="UP000887580">
    <property type="component" value="Unplaced"/>
</dbReference>
<accession>A0AC35GK46</accession>
<dbReference type="WBParaSite" id="PS1159_v2.g6167.t1">
    <property type="protein sequence ID" value="PS1159_v2.g6167.t1"/>
    <property type="gene ID" value="PS1159_v2.g6167"/>
</dbReference>
<proteinExistence type="predicted"/>